<evidence type="ECO:0000256" key="11">
    <source>
        <dbReference type="SAM" id="MobiDB-lite"/>
    </source>
</evidence>
<dbReference type="SMART" id="SM00298">
    <property type="entry name" value="CHROMO"/>
    <property type="match status" value="1"/>
</dbReference>
<dbReference type="PRINTS" id="PR00504">
    <property type="entry name" value="CHROMODOMAIN"/>
</dbReference>
<keyword evidence="4" id="KW-0489">Methyltransferase</keyword>
<feature type="compositionally biased region" description="Low complexity" evidence="11">
    <location>
        <begin position="415"/>
        <end position="424"/>
    </location>
</feature>
<feature type="domain" description="Chromo" evidence="12">
    <location>
        <begin position="334"/>
        <end position="380"/>
    </location>
</feature>
<evidence type="ECO:0000256" key="10">
    <source>
        <dbReference type="ARBA" id="ARBA00049120"/>
    </source>
</evidence>
<evidence type="ECO:0000313" key="13">
    <source>
        <dbReference type="EMBL" id="CAF0727774.1"/>
    </source>
</evidence>
<evidence type="ECO:0000256" key="8">
    <source>
        <dbReference type="ARBA" id="ARBA00023125"/>
    </source>
</evidence>
<dbReference type="CDD" id="cd18631">
    <property type="entry name" value="CD_HP1_like"/>
    <property type="match status" value="1"/>
</dbReference>
<dbReference type="InterPro" id="IPR017985">
    <property type="entry name" value="MeTrfase_CN4_CS"/>
</dbReference>
<dbReference type="Pfam" id="PF01555">
    <property type="entry name" value="N6_N4_Mtase"/>
    <property type="match status" value="1"/>
</dbReference>
<reference evidence="13" key="1">
    <citation type="submission" date="2021-02" db="EMBL/GenBank/DDBJ databases">
        <authorList>
            <person name="Nowell W R."/>
        </authorList>
    </citation>
    <scope>NUCLEOTIDE SEQUENCE</scope>
</reference>
<dbReference type="EMBL" id="CAJNOR010001709">
    <property type="protein sequence ID" value="CAF1187472.1"/>
    <property type="molecule type" value="Genomic_DNA"/>
</dbReference>
<comment type="catalytic activity">
    <reaction evidence="10">
        <text>a 2'-deoxycytidine in DNA + S-adenosyl-L-methionine = an N(4)-methyl-2'-deoxycytidine in DNA + S-adenosyl-L-homocysteine + H(+)</text>
        <dbReference type="Rhea" id="RHEA:16857"/>
        <dbReference type="Rhea" id="RHEA-COMP:11369"/>
        <dbReference type="Rhea" id="RHEA-COMP:13674"/>
        <dbReference type="ChEBI" id="CHEBI:15378"/>
        <dbReference type="ChEBI" id="CHEBI:57856"/>
        <dbReference type="ChEBI" id="CHEBI:59789"/>
        <dbReference type="ChEBI" id="CHEBI:85452"/>
        <dbReference type="ChEBI" id="CHEBI:137933"/>
        <dbReference type="EC" id="2.1.1.113"/>
    </reaction>
</comment>
<keyword evidence="7" id="KW-0680">Restriction system</keyword>
<dbReference type="PANTHER" id="PTHR22812">
    <property type="entry name" value="CHROMOBOX PROTEIN"/>
    <property type="match status" value="1"/>
</dbReference>
<dbReference type="PRINTS" id="PR00508">
    <property type="entry name" value="S21N4MTFRASE"/>
</dbReference>
<evidence type="ECO:0000313" key="16">
    <source>
        <dbReference type="Proteomes" id="UP000663852"/>
    </source>
</evidence>
<evidence type="ECO:0000259" key="12">
    <source>
        <dbReference type="PROSITE" id="PS50013"/>
    </source>
</evidence>
<dbReference type="InterPro" id="IPR001091">
    <property type="entry name" value="RM_Methyltransferase"/>
</dbReference>
<keyword evidence="15" id="KW-1185">Reference proteome</keyword>
<evidence type="ECO:0000256" key="4">
    <source>
        <dbReference type="ARBA" id="ARBA00022603"/>
    </source>
</evidence>
<dbReference type="OrthoDB" id="433924at2759"/>
<keyword evidence="9" id="KW-0539">Nucleus</keyword>
<evidence type="ECO:0000256" key="9">
    <source>
        <dbReference type="ARBA" id="ARBA00023242"/>
    </source>
</evidence>
<dbReference type="GO" id="GO:0003677">
    <property type="term" value="F:DNA binding"/>
    <property type="evidence" value="ECO:0007669"/>
    <property type="project" value="UniProtKB-KW"/>
</dbReference>
<dbReference type="GO" id="GO:0009307">
    <property type="term" value="P:DNA restriction-modification system"/>
    <property type="evidence" value="ECO:0007669"/>
    <property type="project" value="UniProtKB-KW"/>
</dbReference>
<dbReference type="SUPFAM" id="SSF54160">
    <property type="entry name" value="Chromo domain-like"/>
    <property type="match status" value="1"/>
</dbReference>
<organism evidence="13 16">
    <name type="scientific">Adineta ricciae</name>
    <name type="common">Rotifer</name>
    <dbReference type="NCBI Taxonomy" id="249248"/>
    <lineage>
        <taxon>Eukaryota</taxon>
        <taxon>Metazoa</taxon>
        <taxon>Spiralia</taxon>
        <taxon>Gnathifera</taxon>
        <taxon>Rotifera</taxon>
        <taxon>Eurotatoria</taxon>
        <taxon>Bdelloidea</taxon>
        <taxon>Adinetida</taxon>
        <taxon>Adinetidae</taxon>
        <taxon>Adineta</taxon>
    </lineage>
</organism>
<feature type="compositionally biased region" description="Acidic residues" evidence="11">
    <location>
        <begin position="14"/>
        <end position="24"/>
    </location>
</feature>
<dbReference type="Pfam" id="PF00385">
    <property type="entry name" value="Chromo"/>
    <property type="match status" value="1"/>
</dbReference>
<feature type="compositionally biased region" description="Polar residues" evidence="11">
    <location>
        <begin position="55"/>
        <end position="65"/>
    </location>
</feature>
<keyword evidence="6" id="KW-0949">S-adenosyl-L-methionine</keyword>
<evidence type="ECO:0000313" key="14">
    <source>
        <dbReference type="EMBL" id="CAF1187472.1"/>
    </source>
</evidence>
<comment type="caution">
    <text evidence="13">The sequence shown here is derived from an EMBL/GenBank/DDBJ whole genome shotgun (WGS) entry which is preliminary data.</text>
</comment>
<evidence type="ECO:0000256" key="6">
    <source>
        <dbReference type="ARBA" id="ARBA00022691"/>
    </source>
</evidence>
<comment type="subcellular location">
    <subcellularLocation>
        <location evidence="1">Nucleus</location>
    </subcellularLocation>
</comment>
<proteinExistence type="inferred from homology"/>
<dbReference type="InterPro" id="IPR000953">
    <property type="entry name" value="Chromo/chromo_shadow_dom"/>
</dbReference>
<feature type="compositionally biased region" description="Basic and acidic residues" evidence="11">
    <location>
        <begin position="68"/>
        <end position="81"/>
    </location>
</feature>
<comment type="similarity">
    <text evidence="2">Belongs to the N(4)/N(6)-methyltransferase family. N(4) subfamily.</text>
</comment>
<dbReference type="SUPFAM" id="SSF53335">
    <property type="entry name" value="S-adenosyl-L-methionine-dependent methyltransferases"/>
    <property type="match status" value="1"/>
</dbReference>
<name>A0A813MXD4_ADIRI</name>
<feature type="region of interest" description="Disordered" evidence="11">
    <location>
        <begin position="1"/>
        <end position="28"/>
    </location>
</feature>
<dbReference type="GO" id="GO:0005634">
    <property type="term" value="C:nucleus"/>
    <property type="evidence" value="ECO:0007669"/>
    <property type="project" value="UniProtKB-SubCell"/>
</dbReference>
<dbReference type="InterPro" id="IPR017984">
    <property type="entry name" value="Chromo_dom_subgr"/>
</dbReference>
<dbReference type="InterPro" id="IPR051219">
    <property type="entry name" value="Heterochromatin_chromo-domain"/>
</dbReference>
<dbReference type="EMBL" id="CAJNOJ010000002">
    <property type="protein sequence ID" value="CAF0727774.1"/>
    <property type="molecule type" value="Genomic_DNA"/>
</dbReference>
<accession>A0A813MXD4</accession>
<protein>
    <recommendedName>
        <fullName evidence="3">site-specific DNA-methyltransferase (cytosine-N(4)-specific)</fullName>
        <ecNumber evidence="3">2.1.1.113</ecNumber>
    </recommendedName>
</protein>
<dbReference type="AlphaFoldDB" id="A0A813MXD4"/>
<dbReference type="GO" id="GO:0015667">
    <property type="term" value="F:site-specific DNA-methyltransferase (cytosine-N4-specific) activity"/>
    <property type="evidence" value="ECO:0007669"/>
    <property type="project" value="UniProtKB-EC"/>
</dbReference>
<sequence length="471" mass="54485">MCNEIQEKQSEVIDLTENDEDENVDSAKSTREDLSTYCCSFRIVVRNEASLDTTITSERTSQLPASQPDEHRTKPSLDKQRIIKKKSKSWRNRYIVVDSLEGLKKLPNNSVQCIVTSPPYNKLGLREGRPYLGQIIYDTYDDNMNEEEYQQWQLKILNEINRVLKPNGSAFYNHKDRRYCGQDYRPEDFVSKSDLKMYQTIIWDRGSTVNQNTAYFRPNVEKIFWLTKASSGTPKFYRNRLPECFKSSVWRIPPEKKNKHPAPFPLILSEICILATTDEGDLVLDPFAGSGTTLLAAANLKRSYLGFDLSHNYKKMFRQRIAASKKIHLWEQMYTVEKIVDHRIRNGRVEYLLKWKGYSEKENTWELEENLHCPGLLQQFKASLSNRKKAKIKSSNKKPVKLIHSNSSCDRKRSISSISSSSSDQSDESETKRQCRGKASAVNKTSVSSESSDDNDYENVILSSHRLRRRG</sequence>
<keyword evidence="5" id="KW-0808">Transferase</keyword>
<dbReference type="Proteomes" id="UP000663828">
    <property type="component" value="Unassembled WGS sequence"/>
</dbReference>
<gene>
    <name evidence="13" type="ORF">EDS130_LOCUS860</name>
    <name evidence="14" type="ORF">XAT740_LOCUS22922</name>
</gene>
<dbReference type="PROSITE" id="PS00093">
    <property type="entry name" value="N4_MTASE"/>
    <property type="match status" value="1"/>
</dbReference>
<dbReference type="GO" id="GO:0032259">
    <property type="term" value="P:methylation"/>
    <property type="evidence" value="ECO:0007669"/>
    <property type="project" value="UniProtKB-KW"/>
</dbReference>
<dbReference type="InterPro" id="IPR016197">
    <property type="entry name" value="Chromo-like_dom_sf"/>
</dbReference>
<evidence type="ECO:0000256" key="5">
    <source>
        <dbReference type="ARBA" id="ARBA00022679"/>
    </source>
</evidence>
<evidence type="ECO:0000256" key="1">
    <source>
        <dbReference type="ARBA" id="ARBA00004123"/>
    </source>
</evidence>
<evidence type="ECO:0000313" key="15">
    <source>
        <dbReference type="Proteomes" id="UP000663828"/>
    </source>
</evidence>
<evidence type="ECO:0000256" key="7">
    <source>
        <dbReference type="ARBA" id="ARBA00022747"/>
    </source>
</evidence>
<feature type="region of interest" description="Disordered" evidence="11">
    <location>
        <begin position="390"/>
        <end position="471"/>
    </location>
</feature>
<dbReference type="EC" id="2.1.1.113" evidence="3"/>
<dbReference type="PROSITE" id="PS50013">
    <property type="entry name" value="CHROMO_2"/>
    <property type="match status" value="1"/>
</dbReference>
<feature type="region of interest" description="Disordered" evidence="11">
    <location>
        <begin position="55"/>
        <end position="81"/>
    </location>
</feature>
<dbReference type="Gene3D" id="3.40.50.150">
    <property type="entry name" value="Vaccinia Virus protein VP39"/>
    <property type="match status" value="1"/>
</dbReference>
<feature type="compositionally biased region" description="Basic residues" evidence="11">
    <location>
        <begin position="390"/>
        <end position="401"/>
    </location>
</feature>
<keyword evidence="8" id="KW-0238">DNA-binding</keyword>
<dbReference type="Proteomes" id="UP000663852">
    <property type="component" value="Unassembled WGS sequence"/>
</dbReference>
<evidence type="ECO:0000256" key="3">
    <source>
        <dbReference type="ARBA" id="ARBA00012185"/>
    </source>
</evidence>
<dbReference type="InterPro" id="IPR002941">
    <property type="entry name" value="DNA_methylase_N4/N6"/>
</dbReference>
<dbReference type="InterPro" id="IPR023780">
    <property type="entry name" value="Chromo_domain"/>
</dbReference>
<evidence type="ECO:0000256" key="2">
    <source>
        <dbReference type="ARBA" id="ARBA00010203"/>
    </source>
</evidence>
<dbReference type="InterPro" id="IPR029063">
    <property type="entry name" value="SAM-dependent_MTases_sf"/>
</dbReference>
<dbReference type="Gene3D" id="2.40.50.40">
    <property type="match status" value="1"/>
</dbReference>
<dbReference type="GO" id="GO:0008170">
    <property type="term" value="F:N-methyltransferase activity"/>
    <property type="evidence" value="ECO:0007669"/>
    <property type="project" value="InterPro"/>
</dbReference>
<feature type="compositionally biased region" description="Basic and acidic residues" evidence="11">
    <location>
        <begin position="1"/>
        <end position="11"/>
    </location>
</feature>